<dbReference type="InterPro" id="IPR013784">
    <property type="entry name" value="Carb-bd-like_fold"/>
</dbReference>
<dbReference type="GO" id="GO:0005975">
    <property type="term" value="P:carbohydrate metabolic process"/>
    <property type="evidence" value="ECO:0007669"/>
    <property type="project" value="InterPro"/>
</dbReference>
<dbReference type="InterPro" id="IPR011013">
    <property type="entry name" value="Gal_mutarotase_sf_dom"/>
</dbReference>
<feature type="chain" id="PRO_5018338454" description="rhamnogalacturonan endolyase" evidence="8">
    <location>
        <begin position="30"/>
        <end position="606"/>
    </location>
</feature>
<reference evidence="11" key="1">
    <citation type="submission" date="2018-11" db="EMBL/GenBank/DDBJ databases">
        <authorList>
            <consortium name="Genoscope - CEA"/>
            <person name="William W."/>
        </authorList>
    </citation>
    <scope>NUCLEOTIDE SEQUENCE</scope>
</reference>
<dbReference type="CDD" id="cd10320">
    <property type="entry name" value="RGL4_N"/>
    <property type="match status" value="1"/>
</dbReference>
<dbReference type="SUPFAM" id="SSF49785">
    <property type="entry name" value="Galactose-binding domain-like"/>
    <property type="match status" value="1"/>
</dbReference>
<dbReference type="Pfam" id="PF14683">
    <property type="entry name" value="CBM-like"/>
    <property type="match status" value="1"/>
</dbReference>
<dbReference type="Gene3D" id="2.70.98.10">
    <property type="match status" value="1"/>
</dbReference>
<dbReference type="InterPro" id="IPR014718">
    <property type="entry name" value="GH-type_carb-bd"/>
</dbReference>
<comment type="similarity">
    <text evidence="3">Belongs to the polysaccharide lyase 4 family.</text>
</comment>
<dbReference type="GO" id="GO:0005576">
    <property type="term" value="C:extracellular region"/>
    <property type="evidence" value="ECO:0007669"/>
    <property type="project" value="UniProtKB-SubCell"/>
</dbReference>
<evidence type="ECO:0000256" key="6">
    <source>
        <dbReference type="ARBA" id="ARBA00022729"/>
    </source>
</evidence>
<dbReference type="Pfam" id="PF06045">
    <property type="entry name" value="Rhamnogal_lyase"/>
    <property type="match status" value="1"/>
</dbReference>
<dbReference type="InterPro" id="IPR029413">
    <property type="entry name" value="RG-lyase_II"/>
</dbReference>
<evidence type="ECO:0000256" key="7">
    <source>
        <dbReference type="ARBA" id="ARBA00023239"/>
    </source>
</evidence>
<keyword evidence="7" id="KW-0456">Lyase</keyword>
<feature type="signal peptide" evidence="8">
    <location>
        <begin position="1"/>
        <end position="29"/>
    </location>
</feature>
<name>A0A3P6CBA9_BRAOL</name>
<dbReference type="SUPFAM" id="SSF74650">
    <property type="entry name" value="Galactose mutarotase-like"/>
    <property type="match status" value="1"/>
</dbReference>
<dbReference type="GO" id="GO:0102210">
    <property type="term" value="F:rhamnogalacturonan endolyase activity"/>
    <property type="evidence" value="ECO:0007669"/>
    <property type="project" value="UniProtKB-EC"/>
</dbReference>
<evidence type="ECO:0000259" key="9">
    <source>
        <dbReference type="Pfam" id="PF14683"/>
    </source>
</evidence>
<keyword evidence="6 8" id="KW-0732">Signal</keyword>
<dbReference type="InterPro" id="IPR051850">
    <property type="entry name" value="Polysacch_Lyase_4"/>
</dbReference>
<evidence type="ECO:0000313" key="11">
    <source>
        <dbReference type="EMBL" id="VDD12656.1"/>
    </source>
</evidence>
<dbReference type="Gene3D" id="2.60.120.260">
    <property type="entry name" value="Galactose-binding domain-like"/>
    <property type="match status" value="1"/>
</dbReference>
<dbReference type="InterPro" id="IPR029411">
    <property type="entry name" value="RG-lyase_III"/>
</dbReference>
<evidence type="ECO:0000259" key="10">
    <source>
        <dbReference type="Pfam" id="PF14686"/>
    </source>
</evidence>
<dbReference type="AlphaFoldDB" id="A0A3P6CBA9"/>
<dbReference type="GO" id="GO:0030246">
    <property type="term" value="F:carbohydrate binding"/>
    <property type="evidence" value="ECO:0007669"/>
    <property type="project" value="InterPro"/>
</dbReference>
<evidence type="ECO:0000256" key="3">
    <source>
        <dbReference type="ARBA" id="ARBA00010418"/>
    </source>
</evidence>
<feature type="domain" description="Rhamnogalacturonan lyase" evidence="10">
    <location>
        <begin position="340"/>
        <end position="398"/>
    </location>
</feature>
<evidence type="ECO:0000256" key="4">
    <source>
        <dbReference type="ARBA" id="ARBA00012437"/>
    </source>
</evidence>
<proteinExistence type="inferred from homology"/>
<dbReference type="PANTHER" id="PTHR32018">
    <property type="entry name" value="RHAMNOGALACTURONATE LYASE FAMILY PROTEIN"/>
    <property type="match status" value="1"/>
</dbReference>
<evidence type="ECO:0000256" key="5">
    <source>
        <dbReference type="ARBA" id="ARBA00022525"/>
    </source>
</evidence>
<dbReference type="EC" id="4.2.2.23" evidence="4"/>
<sequence>MKVGAPRKIRSWVVFQVLLLHLLPQAVHSQRSQNKLNITKPGENISSLTIQLRGVVVDNGIVQVTFSSPQGSITGIKYDGIDNVLDDEVDERRRGYWDVAWYEPEKKFKTDKLEGTRFEIITQNEEQVEISFTRTWTISKRGSLVPLNVDKRYIIRSGVSGIYIYCIMERLEGWPDVDMDQIRIVFKLNHTIFNFMAISDDRQRSMPSMADRNHAMQLAYKEAVLLTNPRNPMFKGEVDDKYMYSMEDKDNNVHGWISSEPPVGFWMITPSDEFRLGGPIKQDLTSHAGPITLSMFTSTHYAGKEMRMGYRNGEPWKKVFGPVLAYLNSVSPNASTLRLWRDAKRQGYQFWTKADRKGRFIIENVRAGNYSLYAWGIGFIGDYKYEQNITITPGTEMNVGPIVYEPPRNGPTLWEIGVPDRTAGEFYIPDPYPTLMNNLYVNPLQDRFRQYGLWDRYSDLYPENDLVYTIGLSNYRRDWFFAHVTRNVGNNTYQPTTWQIVFNLQNLNRVGLYTLRVALASAADSELQVRINDPESDHIFTTGLIGKDNAIARHGIHGLYRLYSIDVAGNLLGAGDNTIYLTQSRSTTPFQGVMYDYIRLESPFKT</sequence>
<comment type="catalytic activity">
    <reaction evidence="1">
        <text>Endotype eliminative cleavage of L-alpha-rhamnopyranosyl-(1-&gt;4)-alpha-D-galactopyranosyluronic acid bonds of rhamnogalacturonan I domains in ramified hairy regions of pectin leaving L-rhamnopyranose at the reducing end and 4-deoxy-4,5-unsaturated D-galactopyranosyluronic acid at the non-reducing end.</text>
        <dbReference type="EC" id="4.2.2.23"/>
    </reaction>
</comment>
<dbReference type="CDD" id="cd10316">
    <property type="entry name" value="RGL4_M"/>
    <property type="match status" value="1"/>
</dbReference>
<evidence type="ECO:0000256" key="1">
    <source>
        <dbReference type="ARBA" id="ARBA00001324"/>
    </source>
</evidence>
<dbReference type="EMBL" id="LR031873">
    <property type="protein sequence ID" value="VDD12656.1"/>
    <property type="molecule type" value="Genomic_DNA"/>
</dbReference>
<evidence type="ECO:0000256" key="2">
    <source>
        <dbReference type="ARBA" id="ARBA00004613"/>
    </source>
</evidence>
<dbReference type="InterPro" id="IPR008979">
    <property type="entry name" value="Galactose-bd-like_sf"/>
</dbReference>
<dbReference type="Pfam" id="PF14686">
    <property type="entry name" value="fn3_3"/>
    <property type="match status" value="1"/>
</dbReference>
<feature type="domain" description="Rhamnogalacturonan lyase" evidence="9">
    <location>
        <begin position="412"/>
        <end position="600"/>
    </location>
</feature>
<dbReference type="SUPFAM" id="SSF49452">
    <property type="entry name" value="Starch-binding domain-like"/>
    <property type="match status" value="1"/>
</dbReference>
<dbReference type="PANTHER" id="PTHR32018:SF6">
    <property type="entry name" value="RHAMNOGALACTURONAN ENDOLYASE"/>
    <property type="match status" value="1"/>
</dbReference>
<dbReference type="InterPro" id="IPR010325">
    <property type="entry name" value="Rhamnogal_lyase"/>
</dbReference>
<protein>
    <recommendedName>
        <fullName evidence="4">rhamnogalacturonan endolyase</fullName>
        <ecNumber evidence="4">4.2.2.23</ecNumber>
    </recommendedName>
</protein>
<comment type="subcellular location">
    <subcellularLocation>
        <location evidence="2">Secreted</location>
    </subcellularLocation>
</comment>
<organism evidence="11">
    <name type="scientific">Brassica oleracea</name>
    <name type="common">Wild cabbage</name>
    <dbReference type="NCBI Taxonomy" id="3712"/>
    <lineage>
        <taxon>Eukaryota</taxon>
        <taxon>Viridiplantae</taxon>
        <taxon>Streptophyta</taxon>
        <taxon>Embryophyta</taxon>
        <taxon>Tracheophyta</taxon>
        <taxon>Spermatophyta</taxon>
        <taxon>Magnoliopsida</taxon>
        <taxon>eudicotyledons</taxon>
        <taxon>Gunneridae</taxon>
        <taxon>Pentapetalae</taxon>
        <taxon>rosids</taxon>
        <taxon>malvids</taxon>
        <taxon>Brassicales</taxon>
        <taxon>Brassicaceae</taxon>
        <taxon>Brassiceae</taxon>
        <taxon>Brassica</taxon>
    </lineage>
</organism>
<gene>
    <name evidence="11" type="ORF">BOLC4T26759H</name>
</gene>
<evidence type="ECO:0000256" key="8">
    <source>
        <dbReference type="SAM" id="SignalP"/>
    </source>
</evidence>
<keyword evidence="5" id="KW-0964">Secreted</keyword>
<dbReference type="CDD" id="cd10317">
    <property type="entry name" value="RGL4_C"/>
    <property type="match status" value="1"/>
</dbReference>
<accession>A0A3P6CBA9</accession>